<dbReference type="GeneID" id="89335130"/>
<keyword evidence="3" id="KW-1185">Reference proteome</keyword>
<feature type="transmembrane region" description="Helical" evidence="1">
    <location>
        <begin position="78"/>
        <end position="98"/>
    </location>
</feature>
<organism evidence="2 3">
    <name type="scientific">Sulfolobus tengchongensis</name>
    <dbReference type="NCBI Taxonomy" id="207809"/>
    <lineage>
        <taxon>Archaea</taxon>
        <taxon>Thermoproteota</taxon>
        <taxon>Thermoprotei</taxon>
        <taxon>Sulfolobales</taxon>
        <taxon>Sulfolobaceae</taxon>
        <taxon>Sulfolobus</taxon>
    </lineage>
</organism>
<gene>
    <name evidence="2" type="ORF">V6M85_00135</name>
</gene>
<sequence length="109" mass="12109">MPKKYSRLYNEVINSYVVLILIFVLIIGILGVIAFPYYVSPLNNGQALNSAGYLALGIIVVMFLLLGVYFIERNEHNLGAMTILISIIILVLTIWSIYGINAVKSIFGI</sequence>
<evidence type="ECO:0000313" key="3">
    <source>
        <dbReference type="Proteomes" id="UP001432202"/>
    </source>
</evidence>
<evidence type="ECO:0008006" key="4">
    <source>
        <dbReference type="Google" id="ProtNLM"/>
    </source>
</evidence>
<keyword evidence="1" id="KW-0812">Transmembrane</keyword>
<dbReference type="Proteomes" id="UP001432202">
    <property type="component" value="Chromosome"/>
</dbReference>
<accession>A0AAX4L2Y5</accession>
<name>A0AAX4L2Y5_9CREN</name>
<reference evidence="2 3" key="1">
    <citation type="submission" date="2024-02" db="EMBL/GenBank/DDBJ databases">
        <title>STSV induces naive adaptation in Sulfolobus.</title>
        <authorList>
            <person name="Xiang X."/>
            <person name="Song M."/>
        </authorList>
    </citation>
    <scope>NUCLEOTIDE SEQUENCE [LARGE SCALE GENOMIC DNA]</scope>
    <source>
        <strain evidence="2 3">RT2</strain>
    </source>
</reference>
<proteinExistence type="predicted"/>
<dbReference type="AlphaFoldDB" id="A0AAX4L2Y5"/>
<protein>
    <recommendedName>
        <fullName evidence="4">Multipass membrane protein</fullName>
    </recommendedName>
</protein>
<feature type="transmembrane region" description="Helical" evidence="1">
    <location>
        <begin position="51"/>
        <end position="71"/>
    </location>
</feature>
<dbReference type="EMBL" id="CP146016">
    <property type="protein sequence ID" value="WWQ60536.1"/>
    <property type="molecule type" value="Genomic_DNA"/>
</dbReference>
<keyword evidence="1" id="KW-0472">Membrane</keyword>
<feature type="transmembrane region" description="Helical" evidence="1">
    <location>
        <begin position="12"/>
        <end position="39"/>
    </location>
</feature>
<dbReference type="RefSeq" id="WP_338601452.1">
    <property type="nucleotide sequence ID" value="NZ_CP146016.1"/>
</dbReference>
<evidence type="ECO:0000313" key="2">
    <source>
        <dbReference type="EMBL" id="WWQ60536.1"/>
    </source>
</evidence>
<keyword evidence="1" id="KW-1133">Transmembrane helix</keyword>
<evidence type="ECO:0000256" key="1">
    <source>
        <dbReference type="SAM" id="Phobius"/>
    </source>
</evidence>